<evidence type="ECO:0000313" key="2">
    <source>
        <dbReference type="EMBL" id="KAK7482745.1"/>
    </source>
</evidence>
<dbReference type="PANTHER" id="PTHR34203:SF15">
    <property type="entry name" value="SLL1173 PROTEIN"/>
    <property type="match status" value="1"/>
</dbReference>
<dbReference type="NCBIfam" id="TIGR01444">
    <property type="entry name" value="fkbM_fam"/>
    <property type="match status" value="1"/>
</dbReference>
<feature type="domain" description="Methyltransferase FkbM" evidence="1">
    <location>
        <begin position="156"/>
        <end position="319"/>
    </location>
</feature>
<accession>A0ABD0K7B7</accession>
<dbReference type="Gene3D" id="3.40.50.150">
    <property type="entry name" value="Vaccinia Virus protein VP39"/>
    <property type="match status" value="1"/>
</dbReference>
<dbReference type="PANTHER" id="PTHR34203">
    <property type="entry name" value="METHYLTRANSFERASE, FKBM FAMILY PROTEIN"/>
    <property type="match status" value="1"/>
</dbReference>
<dbReference type="SUPFAM" id="SSF53335">
    <property type="entry name" value="S-adenosyl-L-methionine-dependent methyltransferases"/>
    <property type="match status" value="1"/>
</dbReference>
<name>A0ABD0K7B7_9CAEN</name>
<dbReference type="InterPro" id="IPR052514">
    <property type="entry name" value="SAM-dependent_MTase"/>
</dbReference>
<proteinExistence type="predicted"/>
<evidence type="ECO:0000313" key="3">
    <source>
        <dbReference type="Proteomes" id="UP001519460"/>
    </source>
</evidence>
<keyword evidence="3" id="KW-1185">Reference proteome</keyword>
<comment type="caution">
    <text evidence="2">The sequence shown here is derived from an EMBL/GenBank/DDBJ whole genome shotgun (WGS) entry which is preliminary data.</text>
</comment>
<reference evidence="2 3" key="1">
    <citation type="journal article" date="2023" name="Sci. Data">
        <title>Genome assembly of the Korean intertidal mud-creeper Batillaria attramentaria.</title>
        <authorList>
            <person name="Patra A.K."/>
            <person name="Ho P.T."/>
            <person name="Jun S."/>
            <person name="Lee S.J."/>
            <person name="Kim Y."/>
            <person name="Won Y.J."/>
        </authorList>
    </citation>
    <scope>NUCLEOTIDE SEQUENCE [LARGE SCALE GENOMIC DNA]</scope>
    <source>
        <strain evidence="2">Wonlab-2016</strain>
    </source>
</reference>
<dbReference type="EMBL" id="JACVVK020000239">
    <property type="protein sequence ID" value="KAK7482745.1"/>
    <property type="molecule type" value="Genomic_DNA"/>
</dbReference>
<dbReference type="AlphaFoldDB" id="A0ABD0K7B7"/>
<protein>
    <recommendedName>
        <fullName evidence="1">Methyltransferase FkbM domain-containing protein</fullName>
    </recommendedName>
</protein>
<dbReference type="Pfam" id="PF05050">
    <property type="entry name" value="Methyltransf_21"/>
    <property type="match status" value="1"/>
</dbReference>
<organism evidence="2 3">
    <name type="scientific">Batillaria attramentaria</name>
    <dbReference type="NCBI Taxonomy" id="370345"/>
    <lineage>
        <taxon>Eukaryota</taxon>
        <taxon>Metazoa</taxon>
        <taxon>Spiralia</taxon>
        <taxon>Lophotrochozoa</taxon>
        <taxon>Mollusca</taxon>
        <taxon>Gastropoda</taxon>
        <taxon>Caenogastropoda</taxon>
        <taxon>Sorbeoconcha</taxon>
        <taxon>Cerithioidea</taxon>
        <taxon>Batillariidae</taxon>
        <taxon>Batillaria</taxon>
    </lineage>
</organism>
<gene>
    <name evidence="2" type="ORF">BaRGS_00026043</name>
</gene>
<evidence type="ECO:0000259" key="1">
    <source>
        <dbReference type="Pfam" id="PF05050"/>
    </source>
</evidence>
<dbReference type="Proteomes" id="UP001519460">
    <property type="component" value="Unassembled WGS sequence"/>
</dbReference>
<dbReference type="InterPro" id="IPR006342">
    <property type="entry name" value="FkbM_mtfrase"/>
</dbReference>
<sequence>MKVPRASKYLPLVLVIVVVLVLWQYSCKQSILTDREQPLRLRTPNPTTPNYNYEHSTVADRDDLLRNTVQKVTAPPVKIFDLPSANATKFCSPFVVPGKEQPITLCTYDPKHDLISGKVHKAHGFNTPTQRMMFSEMAKHNSASGKKGKDELCFVDIGANMGTYTLAAAALGYRVLAVDAFNYSLELLATSLRLNNLTSRVTMLENVISDEHGKFRLSIVSRESMAMNRILPEGSLRKSLEDTDPIDAVLMDDLIPYLPTRRVFLKMDIESSEARAVRGASKFFQKAHVVGILMEFFEIKHSPADKDTVINFMTSRGYKPYMEPGGPTLLNRPLKDWKQNVFWL</sequence>
<dbReference type="InterPro" id="IPR029063">
    <property type="entry name" value="SAM-dependent_MTases_sf"/>
</dbReference>